<dbReference type="InterPro" id="IPR021454">
    <property type="entry name" value="DUF3105"/>
</dbReference>
<proteinExistence type="predicted"/>
<dbReference type="RefSeq" id="WP_146884512.1">
    <property type="nucleotide sequence ID" value="NZ_BJXB01000009.1"/>
</dbReference>
<protein>
    <recommendedName>
        <fullName evidence="4">DUF3105 domain-containing protein</fullName>
    </recommendedName>
</protein>
<keyword evidence="1" id="KW-1133">Transmembrane helix</keyword>
<organism evidence="2 3">
    <name type="scientific">Deinococcus cellulosilyticus (strain DSM 18568 / NBRC 106333 / KACC 11606 / 5516J-15)</name>
    <dbReference type="NCBI Taxonomy" id="1223518"/>
    <lineage>
        <taxon>Bacteria</taxon>
        <taxon>Thermotogati</taxon>
        <taxon>Deinococcota</taxon>
        <taxon>Deinococci</taxon>
        <taxon>Deinococcales</taxon>
        <taxon>Deinococcaceae</taxon>
        <taxon>Deinococcus</taxon>
    </lineage>
</organism>
<gene>
    <name evidence="2" type="ORF">DC3_23430</name>
</gene>
<sequence>MPTRTPPTSPKRNPLPLALITLTVLGTLTYLLWPKPSGPTLETLAAENQPALEHTQKHADNGRTHLEAGQTHNYNEDHPTSGPHSQTWVNPGFYTTPQKKEELVHALEHGSVIVHYGTLTEPTQQTLKKWAGTHKGMWDGLLVVPGENLNGKILLQAWAKSLTLNTEDLGAAAAFIDAHRGRGPENPVR</sequence>
<evidence type="ECO:0008006" key="4">
    <source>
        <dbReference type="Google" id="ProtNLM"/>
    </source>
</evidence>
<evidence type="ECO:0000256" key="1">
    <source>
        <dbReference type="SAM" id="Phobius"/>
    </source>
</evidence>
<name>A0A511N2L9_DEIC1</name>
<keyword evidence="3" id="KW-1185">Reference proteome</keyword>
<evidence type="ECO:0000313" key="2">
    <source>
        <dbReference type="EMBL" id="GEM46708.1"/>
    </source>
</evidence>
<accession>A0A511N2L9</accession>
<keyword evidence="1" id="KW-0812">Transmembrane</keyword>
<evidence type="ECO:0000313" key="3">
    <source>
        <dbReference type="Proteomes" id="UP000321306"/>
    </source>
</evidence>
<dbReference type="AlphaFoldDB" id="A0A511N2L9"/>
<feature type="transmembrane region" description="Helical" evidence="1">
    <location>
        <begin position="15"/>
        <end position="33"/>
    </location>
</feature>
<dbReference type="Pfam" id="PF11303">
    <property type="entry name" value="DUF3105"/>
    <property type="match status" value="1"/>
</dbReference>
<comment type="caution">
    <text evidence="2">The sequence shown here is derived from an EMBL/GenBank/DDBJ whole genome shotgun (WGS) entry which is preliminary data.</text>
</comment>
<dbReference type="Proteomes" id="UP000321306">
    <property type="component" value="Unassembled WGS sequence"/>
</dbReference>
<dbReference type="EMBL" id="BJXB01000009">
    <property type="protein sequence ID" value="GEM46708.1"/>
    <property type="molecule type" value="Genomic_DNA"/>
</dbReference>
<reference evidence="2 3" key="1">
    <citation type="submission" date="2019-07" db="EMBL/GenBank/DDBJ databases">
        <title>Whole genome shotgun sequence of Deinococcus cellulosilyticus NBRC 106333.</title>
        <authorList>
            <person name="Hosoyama A."/>
            <person name="Uohara A."/>
            <person name="Ohji S."/>
            <person name="Ichikawa N."/>
        </authorList>
    </citation>
    <scope>NUCLEOTIDE SEQUENCE [LARGE SCALE GENOMIC DNA]</scope>
    <source>
        <strain evidence="2 3">NBRC 106333</strain>
    </source>
</reference>
<dbReference type="OrthoDB" id="67098at2"/>
<keyword evidence="1" id="KW-0472">Membrane</keyword>